<sequence length="157" mass="17010">MARIGITGHARLVGETTELVYGAVVAALRPYAGSKLHGITCLCDGADQIFARAVVDSEGALQVVLPAADYRDNIIDRDDFDHFLSKAIQVATMPFRYSNRQAFRAASEELLRRSDVLFAVWDGEPSRQLGDTADVVAVARDLGVPVVVVWPAGAQRL</sequence>
<dbReference type="RefSeq" id="WP_173039714.1">
    <property type="nucleotide sequence ID" value="NZ_BAABAP010000010.1"/>
</dbReference>
<reference evidence="1 2" key="1">
    <citation type="submission" date="2020-03" db="EMBL/GenBank/DDBJ databases">
        <title>Whole genome shotgun sequence of Phytohabitans flavus NBRC 107702.</title>
        <authorList>
            <person name="Komaki H."/>
            <person name="Tamura T."/>
        </authorList>
    </citation>
    <scope>NUCLEOTIDE SEQUENCE [LARGE SCALE GENOMIC DNA]</scope>
    <source>
        <strain evidence="1 2">NBRC 107702</strain>
    </source>
</reference>
<dbReference type="KEGG" id="pfla:Pflav_061000"/>
<proteinExistence type="predicted"/>
<reference evidence="1 2" key="2">
    <citation type="submission" date="2020-03" db="EMBL/GenBank/DDBJ databases">
        <authorList>
            <person name="Ichikawa N."/>
            <person name="Kimura A."/>
            <person name="Kitahashi Y."/>
            <person name="Uohara A."/>
        </authorList>
    </citation>
    <scope>NUCLEOTIDE SEQUENCE [LARGE SCALE GENOMIC DNA]</scope>
    <source>
        <strain evidence="1 2">NBRC 107702</strain>
    </source>
</reference>
<evidence type="ECO:0000313" key="1">
    <source>
        <dbReference type="EMBL" id="BCB79690.1"/>
    </source>
</evidence>
<organism evidence="1 2">
    <name type="scientific">Phytohabitans flavus</name>
    <dbReference type="NCBI Taxonomy" id="1076124"/>
    <lineage>
        <taxon>Bacteria</taxon>
        <taxon>Bacillati</taxon>
        <taxon>Actinomycetota</taxon>
        <taxon>Actinomycetes</taxon>
        <taxon>Micromonosporales</taxon>
        <taxon>Micromonosporaceae</taxon>
    </lineage>
</organism>
<protein>
    <submittedName>
        <fullName evidence="1">Uncharacterized protein</fullName>
    </submittedName>
</protein>
<evidence type="ECO:0000313" key="2">
    <source>
        <dbReference type="Proteomes" id="UP000502508"/>
    </source>
</evidence>
<dbReference type="AlphaFoldDB" id="A0A6F8Y0V2"/>
<keyword evidence="2" id="KW-1185">Reference proteome</keyword>
<dbReference type="Gene3D" id="3.40.50.450">
    <property type="match status" value="1"/>
</dbReference>
<gene>
    <name evidence="1" type="ORF">Pflav_061000</name>
</gene>
<name>A0A6F8Y0V2_9ACTN</name>
<dbReference type="SUPFAM" id="SSF102405">
    <property type="entry name" value="MCP/YpsA-like"/>
    <property type="match status" value="1"/>
</dbReference>
<dbReference type="Proteomes" id="UP000502508">
    <property type="component" value="Chromosome"/>
</dbReference>
<accession>A0A6F8Y0V2</accession>
<dbReference type="EMBL" id="AP022870">
    <property type="protein sequence ID" value="BCB79690.1"/>
    <property type="molecule type" value="Genomic_DNA"/>
</dbReference>